<name>A0A2N3PLZ5_9PROT</name>
<dbReference type="Gene3D" id="3.30.1220.10">
    <property type="entry name" value="CobW-like, C-terminal domain"/>
    <property type="match status" value="1"/>
</dbReference>
<dbReference type="Proteomes" id="UP000233293">
    <property type="component" value="Unassembled WGS sequence"/>
</dbReference>
<dbReference type="Pfam" id="PF02492">
    <property type="entry name" value="cobW"/>
    <property type="match status" value="1"/>
</dbReference>
<keyword evidence="9" id="KW-1185">Reference proteome</keyword>
<dbReference type="CDD" id="cd03112">
    <property type="entry name" value="CobW-like"/>
    <property type="match status" value="1"/>
</dbReference>
<feature type="domain" description="CobW C-terminal" evidence="7">
    <location>
        <begin position="274"/>
        <end position="368"/>
    </location>
</feature>
<evidence type="ECO:0000256" key="2">
    <source>
        <dbReference type="ARBA" id="ARBA00022801"/>
    </source>
</evidence>
<dbReference type="GO" id="GO:0016787">
    <property type="term" value="F:hydrolase activity"/>
    <property type="evidence" value="ECO:0007669"/>
    <property type="project" value="UniProtKB-KW"/>
</dbReference>
<dbReference type="RefSeq" id="WP_101253726.1">
    <property type="nucleotide sequence ID" value="NZ_PIUM01000060.1"/>
</dbReference>
<evidence type="ECO:0000256" key="5">
    <source>
        <dbReference type="ARBA" id="ARBA00045658"/>
    </source>
</evidence>
<dbReference type="AlphaFoldDB" id="A0A2N3PLZ5"/>
<dbReference type="InterPro" id="IPR003495">
    <property type="entry name" value="CobW/HypB/UreG_nucleotide-bd"/>
</dbReference>
<comment type="function">
    <text evidence="5">Zinc chaperone that directly transfers zinc cofactor to target proteins, thereby activating them. Zinc is transferred from the CXCC motif in the GTPase domain to the zinc binding site in target proteins in a process requiring GTP hydrolysis.</text>
</comment>
<proteinExistence type="inferred from homology"/>
<dbReference type="EMBL" id="PIUM01000060">
    <property type="protein sequence ID" value="PKU21424.1"/>
    <property type="molecule type" value="Genomic_DNA"/>
</dbReference>
<dbReference type="GO" id="GO:0000166">
    <property type="term" value="F:nucleotide binding"/>
    <property type="evidence" value="ECO:0007669"/>
    <property type="project" value="UniProtKB-KW"/>
</dbReference>
<evidence type="ECO:0000313" key="9">
    <source>
        <dbReference type="Proteomes" id="UP000233293"/>
    </source>
</evidence>
<comment type="catalytic activity">
    <reaction evidence="6">
        <text>GTP + H2O = GDP + phosphate + H(+)</text>
        <dbReference type="Rhea" id="RHEA:19669"/>
        <dbReference type="ChEBI" id="CHEBI:15377"/>
        <dbReference type="ChEBI" id="CHEBI:15378"/>
        <dbReference type="ChEBI" id="CHEBI:37565"/>
        <dbReference type="ChEBI" id="CHEBI:43474"/>
        <dbReference type="ChEBI" id="CHEBI:58189"/>
    </reaction>
    <physiologicalReaction direction="left-to-right" evidence="6">
        <dbReference type="Rhea" id="RHEA:19670"/>
    </physiologicalReaction>
</comment>
<comment type="similarity">
    <text evidence="4">Belongs to the SIMIBI class G3E GTPase family. ZNG1 subfamily.</text>
</comment>
<dbReference type="Pfam" id="PF07683">
    <property type="entry name" value="CobW_C"/>
    <property type="match status" value="1"/>
</dbReference>
<evidence type="ECO:0000256" key="1">
    <source>
        <dbReference type="ARBA" id="ARBA00022741"/>
    </source>
</evidence>
<dbReference type="SUPFAM" id="SSF52540">
    <property type="entry name" value="P-loop containing nucleoside triphosphate hydrolases"/>
    <property type="match status" value="1"/>
</dbReference>
<dbReference type="SMART" id="SM00833">
    <property type="entry name" value="CobW_C"/>
    <property type="match status" value="1"/>
</dbReference>
<keyword evidence="1" id="KW-0547">Nucleotide-binding</keyword>
<keyword evidence="2" id="KW-0378">Hydrolase</keyword>
<comment type="caution">
    <text evidence="8">The sequence shown here is derived from an EMBL/GenBank/DDBJ whole genome shotgun (WGS) entry which is preliminary data.</text>
</comment>
<sequence>MSEDLLVAAHEALPITILTGFLGSGKTTLLNHLLHQPDLKDCAVLINEFGEVSIDHLLVRHLSEEVVVLDSGCLCCTVRGDLVTALRDLFTKRVKGEVPEFKRVLIETTGLADPAPILHTLMTDPLLGARYRLDGVVCTVDAVNGSKTLDSSREAVKQAAVADRLLLTKQDLADPVAVELLRARLALLNPAAHVLTVSRGAVDPAAILDCGLFDGKTRIPDVARWLNDEAVAARSEFGHDDECGADCHDPRHHHDHGHHHHDHHLHGERHDDKISSFVVTFDEPVVWEQLALAIEVLISLKGENLLRVKGVVNAEGCDKPLILHGVQHLFHEPVMLPAWPDDDRRTRIVFITRDLSQEAIEGLLARAFDVETAEADED</sequence>
<dbReference type="InterPro" id="IPR036627">
    <property type="entry name" value="CobW-likC_sf"/>
</dbReference>
<dbReference type="InterPro" id="IPR011629">
    <property type="entry name" value="CobW-like_C"/>
</dbReference>
<evidence type="ECO:0000256" key="6">
    <source>
        <dbReference type="ARBA" id="ARBA00049117"/>
    </source>
</evidence>
<dbReference type="GO" id="GO:0005737">
    <property type="term" value="C:cytoplasm"/>
    <property type="evidence" value="ECO:0007669"/>
    <property type="project" value="TreeGrafter"/>
</dbReference>
<dbReference type="InterPro" id="IPR051316">
    <property type="entry name" value="Zinc-reg_GTPase_activator"/>
</dbReference>
<accession>A0A2N3PLZ5</accession>
<gene>
    <name evidence="8" type="ORF">CWS72_26770</name>
</gene>
<dbReference type="Gene3D" id="3.40.50.300">
    <property type="entry name" value="P-loop containing nucleotide triphosphate hydrolases"/>
    <property type="match status" value="1"/>
</dbReference>
<reference evidence="9" key="1">
    <citation type="submission" date="2017-12" db="EMBL/GenBank/DDBJ databases">
        <title>Draft genome sequence of Telmatospirillum siberiense 26-4b1T, an acidotolerant peatland alphaproteobacterium potentially involved in sulfur cycling.</title>
        <authorList>
            <person name="Hausmann B."/>
            <person name="Pjevac P."/>
            <person name="Schreck K."/>
            <person name="Herbold C.W."/>
            <person name="Daims H."/>
            <person name="Wagner M."/>
            <person name="Pester M."/>
            <person name="Loy A."/>
        </authorList>
    </citation>
    <scope>NUCLEOTIDE SEQUENCE [LARGE SCALE GENOMIC DNA]</scope>
    <source>
        <strain evidence="9">26-4b1</strain>
    </source>
</reference>
<dbReference type="SUPFAM" id="SSF90002">
    <property type="entry name" value="Hypothetical protein YjiA, C-terminal domain"/>
    <property type="match status" value="1"/>
</dbReference>
<dbReference type="InterPro" id="IPR027417">
    <property type="entry name" value="P-loop_NTPase"/>
</dbReference>
<evidence type="ECO:0000259" key="7">
    <source>
        <dbReference type="SMART" id="SM00833"/>
    </source>
</evidence>
<keyword evidence="3" id="KW-0143">Chaperone</keyword>
<dbReference type="OrthoDB" id="9808822at2"/>
<protein>
    <submittedName>
        <fullName evidence="8">GTP-binding protein</fullName>
    </submittedName>
</protein>
<evidence type="ECO:0000256" key="3">
    <source>
        <dbReference type="ARBA" id="ARBA00023186"/>
    </source>
</evidence>
<organism evidence="8 9">
    <name type="scientific">Telmatospirillum siberiense</name>
    <dbReference type="NCBI Taxonomy" id="382514"/>
    <lineage>
        <taxon>Bacteria</taxon>
        <taxon>Pseudomonadati</taxon>
        <taxon>Pseudomonadota</taxon>
        <taxon>Alphaproteobacteria</taxon>
        <taxon>Rhodospirillales</taxon>
        <taxon>Rhodospirillaceae</taxon>
        <taxon>Telmatospirillum</taxon>
    </lineage>
</organism>
<dbReference type="PANTHER" id="PTHR13748:SF62">
    <property type="entry name" value="COBW DOMAIN-CONTAINING PROTEIN"/>
    <property type="match status" value="1"/>
</dbReference>
<dbReference type="PANTHER" id="PTHR13748">
    <property type="entry name" value="COBW-RELATED"/>
    <property type="match status" value="1"/>
</dbReference>
<evidence type="ECO:0000313" key="8">
    <source>
        <dbReference type="EMBL" id="PKU21424.1"/>
    </source>
</evidence>
<evidence type="ECO:0000256" key="4">
    <source>
        <dbReference type="ARBA" id="ARBA00034320"/>
    </source>
</evidence>